<gene>
    <name evidence="1" type="ORF">B1812_08475</name>
</gene>
<keyword evidence="2" id="KW-1185">Reference proteome</keyword>
<sequence length="100" mass="10993">MQQSDLIQVPIPQGPLWVQNAGESPKDNLFHELERVAVGQILLGALSGGPSLRTLCAGYRQGAPEARQIADRFHLLQDLRERTKHQLSRSDKGLACPSLP</sequence>
<dbReference type="STRING" id="655015.B1812_08475"/>
<accession>A0A1W6MUC0</accession>
<dbReference type="KEGG" id="mbry:B1812_08475"/>
<reference evidence="1 2" key="1">
    <citation type="submission" date="2017-02" db="EMBL/GenBank/DDBJ databases">
        <authorList>
            <person name="Peterson S.W."/>
        </authorList>
    </citation>
    <scope>NUCLEOTIDE SEQUENCE [LARGE SCALE GENOMIC DNA]</scope>
    <source>
        <strain evidence="1 2">S285</strain>
    </source>
</reference>
<dbReference type="Proteomes" id="UP000193978">
    <property type="component" value="Chromosome"/>
</dbReference>
<proteinExistence type="predicted"/>
<dbReference type="EMBL" id="CP019948">
    <property type="protein sequence ID" value="ARN81106.1"/>
    <property type="molecule type" value="Genomic_DNA"/>
</dbReference>
<evidence type="ECO:0000313" key="2">
    <source>
        <dbReference type="Proteomes" id="UP000193978"/>
    </source>
</evidence>
<evidence type="ECO:0008006" key="3">
    <source>
        <dbReference type="Google" id="ProtNLM"/>
    </source>
</evidence>
<organism evidence="1 2">
    <name type="scientific">Methylocystis bryophila</name>
    <dbReference type="NCBI Taxonomy" id="655015"/>
    <lineage>
        <taxon>Bacteria</taxon>
        <taxon>Pseudomonadati</taxon>
        <taxon>Pseudomonadota</taxon>
        <taxon>Alphaproteobacteria</taxon>
        <taxon>Hyphomicrobiales</taxon>
        <taxon>Methylocystaceae</taxon>
        <taxon>Methylocystis</taxon>
    </lineage>
</organism>
<dbReference type="AlphaFoldDB" id="A0A1W6MUC0"/>
<evidence type="ECO:0000313" key="1">
    <source>
        <dbReference type="EMBL" id="ARN81106.1"/>
    </source>
</evidence>
<name>A0A1W6MUC0_9HYPH</name>
<protein>
    <recommendedName>
        <fullName evidence="3">Transposase IS204/IS1001/IS1096/IS1165 DDE domain-containing protein</fullName>
    </recommendedName>
</protein>